<keyword evidence="3" id="KW-1185">Reference proteome</keyword>
<accession>A0A1G4BIC6</accession>
<evidence type="ECO:0000313" key="3">
    <source>
        <dbReference type="Proteomes" id="UP000176998"/>
    </source>
</evidence>
<protein>
    <submittedName>
        <fullName evidence="2">Uncharacterized protein</fullName>
    </submittedName>
</protein>
<dbReference type="AlphaFoldDB" id="A0A1G4BIC6"/>
<feature type="compositionally biased region" description="Polar residues" evidence="1">
    <location>
        <begin position="165"/>
        <end position="174"/>
    </location>
</feature>
<proteinExistence type="predicted"/>
<dbReference type="RefSeq" id="XP_022478313.1">
    <property type="nucleotide sequence ID" value="XM_022615135.1"/>
</dbReference>
<comment type="caution">
    <text evidence="2">The sequence shown here is derived from an EMBL/GenBank/DDBJ whole genome shotgun (WGS) entry which is preliminary data.</text>
</comment>
<evidence type="ECO:0000256" key="1">
    <source>
        <dbReference type="SAM" id="MobiDB-lite"/>
    </source>
</evidence>
<name>A0A1G4BIC6_9PEZI</name>
<dbReference type="Proteomes" id="UP000176998">
    <property type="component" value="Unassembled WGS sequence"/>
</dbReference>
<feature type="region of interest" description="Disordered" evidence="1">
    <location>
        <begin position="149"/>
        <end position="174"/>
    </location>
</feature>
<sequence length="174" mass="19530">MVEHTLRHRRFGTFTRIKALSQPAPLAPWNWRKTTGRSSRFARLVDQATDGPMNISANGVDAINTDWEEQDIHRNKDFVRWPTRVSIIDKTGKPGSKPGRLLPSANPARHAANIPSSHRSAWVAKPSSAHHWADRAELHRAHLVVQPWHTAQKDGGQQLRVRNPAGSSPRSRSS</sequence>
<gene>
    <name evidence="2" type="ORF">CORC01_03485</name>
</gene>
<dbReference type="EMBL" id="MJBS01000021">
    <property type="protein sequence ID" value="OHF01171.1"/>
    <property type="molecule type" value="Genomic_DNA"/>
</dbReference>
<reference evidence="2 3" key="1">
    <citation type="submission" date="2016-09" db="EMBL/GenBank/DDBJ databases">
        <authorList>
            <person name="Capua I."/>
            <person name="De Benedictis P."/>
            <person name="Joannis T."/>
            <person name="Lombin L.H."/>
            <person name="Cattoli G."/>
        </authorList>
    </citation>
    <scope>NUCLEOTIDE SEQUENCE [LARGE SCALE GENOMIC DNA]</scope>
    <source>
        <strain evidence="2 3">IMI 309357</strain>
    </source>
</reference>
<dbReference type="GeneID" id="34556645"/>
<evidence type="ECO:0000313" key="2">
    <source>
        <dbReference type="EMBL" id="OHF01171.1"/>
    </source>
</evidence>
<organism evidence="2 3">
    <name type="scientific">Colletotrichum orchidophilum</name>
    <dbReference type="NCBI Taxonomy" id="1209926"/>
    <lineage>
        <taxon>Eukaryota</taxon>
        <taxon>Fungi</taxon>
        <taxon>Dikarya</taxon>
        <taxon>Ascomycota</taxon>
        <taxon>Pezizomycotina</taxon>
        <taxon>Sordariomycetes</taxon>
        <taxon>Hypocreomycetidae</taxon>
        <taxon>Glomerellales</taxon>
        <taxon>Glomerellaceae</taxon>
        <taxon>Colletotrichum</taxon>
    </lineage>
</organism>